<dbReference type="SUPFAM" id="SSF51261">
    <property type="entry name" value="Duplicated hybrid motif"/>
    <property type="match status" value="1"/>
</dbReference>
<evidence type="ECO:0000256" key="1">
    <source>
        <dbReference type="ARBA" id="ARBA00022729"/>
    </source>
</evidence>
<dbReference type="KEGG" id="agy:ATC03_08510"/>
<dbReference type="InterPro" id="IPR050570">
    <property type="entry name" value="Cell_wall_metabolism_enzyme"/>
</dbReference>
<dbReference type="GO" id="GO:0004222">
    <property type="term" value="F:metalloendopeptidase activity"/>
    <property type="evidence" value="ECO:0007669"/>
    <property type="project" value="TreeGrafter"/>
</dbReference>
<keyword evidence="4" id="KW-1185">Reference proteome</keyword>
<dbReference type="AlphaFoldDB" id="A0A191WKR5"/>
<dbReference type="PANTHER" id="PTHR21666">
    <property type="entry name" value="PEPTIDASE-RELATED"/>
    <property type="match status" value="1"/>
</dbReference>
<organism evidence="3 4">
    <name type="scientific">Agromyces aureus</name>
    <dbReference type="NCBI Taxonomy" id="453304"/>
    <lineage>
        <taxon>Bacteria</taxon>
        <taxon>Bacillati</taxon>
        <taxon>Actinomycetota</taxon>
        <taxon>Actinomycetes</taxon>
        <taxon>Micrococcales</taxon>
        <taxon>Microbacteriaceae</taxon>
        <taxon>Agromyces</taxon>
    </lineage>
</organism>
<dbReference type="STRING" id="453304.ATC03_08510"/>
<proteinExistence type="predicted"/>
<dbReference type="PANTHER" id="PTHR21666:SF289">
    <property type="entry name" value="L-ALA--D-GLU ENDOPEPTIDASE"/>
    <property type="match status" value="1"/>
</dbReference>
<dbReference type="InterPro" id="IPR011055">
    <property type="entry name" value="Dup_hybrid_motif"/>
</dbReference>
<reference evidence="4" key="2">
    <citation type="submission" date="2016-01" db="EMBL/GenBank/DDBJ databases">
        <title>Complete genome sequence of Agromyces aureus AR33T and comparison with related organisms.</title>
        <authorList>
            <person name="Corretto E."/>
            <person name="Antonielli L."/>
            <person name="Sessitsch A."/>
            <person name="Brader G."/>
        </authorList>
    </citation>
    <scope>NUCLEOTIDE SEQUENCE [LARGE SCALE GENOMIC DNA]</scope>
    <source>
        <strain evidence="4">AR33</strain>
    </source>
</reference>
<protein>
    <recommendedName>
        <fullName evidence="2">M23ase beta-sheet core domain-containing protein</fullName>
    </recommendedName>
</protein>
<dbReference type="CDD" id="cd12797">
    <property type="entry name" value="M23_peptidase"/>
    <property type="match status" value="1"/>
</dbReference>
<evidence type="ECO:0000259" key="2">
    <source>
        <dbReference type="Pfam" id="PF01551"/>
    </source>
</evidence>
<dbReference type="EMBL" id="CP013979">
    <property type="protein sequence ID" value="ANJ28816.1"/>
    <property type="molecule type" value="Genomic_DNA"/>
</dbReference>
<gene>
    <name evidence="3" type="ORF">ATC03_08510</name>
</gene>
<dbReference type="InterPro" id="IPR016047">
    <property type="entry name" value="M23ase_b-sheet_dom"/>
</dbReference>
<evidence type="ECO:0000313" key="3">
    <source>
        <dbReference type="EMBL" id="ANJ28816.1"/>
    </source>
</evidence>
<sequence>MDRLRRSSKSGIRIATAVAFAVTIPISLGAPASADGLVVHDHWIWPASPPIRVVAPFRAPPTPYAAGHRGIDLRASAGEPALAPADGVVSFVGMVAGRPVVSIDHGAGLVSSLEPVVATAIEGASVAAGAELGAVGSGGHCDDRCVHLGVRLHGEYVSPLLYLGGVPWAVLLPS</sequence>
<dbReference type="Proteomes" id="UP000078437">
    <property type="component" value="Chromosome"/>
</dbReference>
<keyword evidence="1" id="KW-0732">Signal</keyword>
<evidence type="ECO:0000313" key="4">
    <source>
        <dbReference type="Proteomes" id="UP000078437"/>
    </source>
</evidence>
<accession>A0A191WKR5</accession>
<dbReference type="Gene3D" id="2.70.70.10">
    <property type="entry name" value="Glucose Permease (Domain IIA)"/>
    <property type="match status" value="1"/>
</dbReference>
<name>A0A191WKR5_9MICO</name>
<feature type="domain" description="M23ase beta-sheet core" evidence="2">
    <location>
        <begin position="67"/>
        <end position="159"/>
    </location>
</feature>
<reference evidence="3 4" key="1">
    <citation type="journal article" date="2016" name="Int. J. Syst. Evol. Microbiol.">
        <title>Agromyces aureus sp. nov., isolated from the rhizosphere of Salix caprea L. grown in a heavy-metal-contaminated soil.</title>
        <authorList>
            <person name="Corretto E."/>
            <person name="Antonielli L."/>
            <person name="Sessitsch A."/>
            <person name="Compant S."/>
            <person name="Gorfer M."/>
            <person name="Kuffner M."/>
            <person name="Brader G."/>
        </authorList>
    </citation>
    <scope>NUCLEOTIDE SEQUENCE [LARGE SCALE GENOMIC DNA]</scope>
    <source>
        <strain evidence="3 4">AR33</strain>
    </source>
</reference>
<dbReference type="Pfam" id="PF01551">
    <property type="entry name" value="Peptidase_M23"/>
    <property type="match status" value="1"/>
</dbReference>